<dbReference type="AlphaFoldDB" id="A0A1S3IUC6"/>
<dbReference type="GeneID" id="106167011"/>
<dbReference type="InterPro" id="IPR001466">
    <property type="entry name" value="Beta-lactam-related"/>
</dbReference>
<dbReference type="InParanoid" id="A0A1S3IUC6"/>
<keyword evidence="4" id="KW-1185">Reference proteome</keyword>
<sequence>MLQLHVLAFITLACLSSQSEETGRHTKRFQIEQGVLATEHFVGTKRENETFSIIDRMAHWRVPGMSLAVMTHEEVKWAAGYGHVTNGGVAVDTNTWFQIGNINEMVTEALVMQLWANGTLNLDEDANTYLTTWQISSGMSAGSPVTVRELLSQTRSLEPQCFKGHNGNYRLVSTDHVLDSTRPGHNEPVKQPLEPVLTSGSGSPQVHSGGSLVVLQKILEDIYQKPFAILAQNELLTNGMSESTLPDLDIGNVARGHSCHEEKAAEVQDRRRAHPKEWWVNCQEVLRYLSHITRSLKIPNNSISNIQIKTSWEMWTPGRKNAGKMNESGATVFNGFYHLGHSKGYCSLVVGTGDGRGVAVFTNQDCTYGLYLIAEVYRTVLVQYKWHDILLPGDSVLDVLTLRVAVKLPTKNDTSFEGTYILPDGIFPPSIALANVSAGCVLRNAFSSEVVVTSSRVKFGERCSVPYYPCAYKKDRYCPFLYAYNPGVSTTFTFARASDDTMTVTGMVLYLPDGSKIVAQKAEYVSSRKMKIGIIAGAISIILIFAAVVVLFVVRKLVFQARSPRRTRRREYTPFNDPNDLLF</sequence>
<dbReference type="SUPFAM" id="SSF56601">
    <property type="entry name" value="beta-lactamase/transpeptidase-like"/>
    <property type="match status" value="1"/>
</dbReference>
<protein>
    <submittedName>
        <fullName evidence="5">Uncharacterized protein LOC106167011 isoform X1</fullName>
    </submittedName>
</protein>
<feature type="chain" id="PRO_5010244583" evidence="2">
    <location>
        <begin position="20"/>
        <end position="583"/>
    </location>
</feature>
<gene>
    <name evidence="5" type="primary">LOC106167011</name>
</gene>
<keyword evidence="1" id="KW-1133">Transmembrane helix</keyword>
<feature type="signal peptide" evidence="2">
    <location>
        <begin position="1"/>
        <end position="19"/>
    </location>
</feature>
<feature type="domain" description="Beta-lactamase-related" evidence="3">
    <location>
        <begin position="55"/>
        <end position="365"/>
    </location>
</feature>
<dbReference type="InterPro" id="IPR050491">
    <property type="entry name" value="AmpC-like"/>
</dbReference>
<dbReference type="OrthoDB" id="5946976at2759"/>
<feature type="transmembrane region" description="Helical" evidence="1">
    <location>
        <begin position="532"/>
        <end position="558"/>
    </location>
</feature>
<dbReference type="Proteomes" id="UP000085678">
    <property type="component" value="Unplaced"/>
</dbReference>
<evidence type="ECO:0000313" key="4">
    <source>
        <dbReference type="Proteomes" id="UP000085678"/>
    </source>
</evidence>
<dbReference type="InterPro" id="IPR012338">
    <property type="entry name" value="Beta-lactam/transpept-like"/>
</dbReference>
<dbReference type="PANTHER" id="PTHR46825">
    <property type="entry name" value="D-ALANYL-D-ALANINE-CARBOXYPEPTIDASE/ENDOPEPTIDASE AMPH"/>
    <property type="match status" value="1"/>
</dbReference>
<reference evidence="5" key="1">
    <citation type="submission" date="2025-08" db="UniProtKB">
        <authorList>
            <consortium name="RefSeq"/>
        </authorList>
    </citation>
    <scope>IDENTIFICATION</scope>
    <source>
        <tissue evidence="5">Gonads</tissue>
    </source>
</reference>
<dbReference type="STRING" id="7574.A0A1S3IUC6"/>
<evidence type="ECO:0000259" key="3">
    <source>
        <dbReference type="Pfam" id="PF00144"/>
    </source>
</evidence>
<evidence type="ECO:0000256" key="1">
    <source>
        <dbReference type="SAM" id="Phobius"/>
    </source>
</evidence>
<evidence type="ECO:0000313" key="5">
    <source>
        <dbReference type="RefSeq" id="XP_013401134.1"/>
    </source>
</evidence>
<keyword evidence="1" id="KW-0812">Transmembrane</keyword>
<dbReference type="Gene3D" id="3.40.710.10">
    <property type="entry name" value="DD-peptidase/beta-lactamase superfamily"/>
    <property type="match status" value="1"/>
</dbReference>
<dbReference type="KEGG" id="lak:106167011"/>
<keyword evidence="1" id="KW-0472">Membrane</keyword>
<proteinExistence type="predicted"/>
<name>A0A1S3IUC6_LINAN</name>
<dbReference type="RefSeq" id="XP_013401134.1">
    <property type="nucleotide sequence ID" value="XM_013545680.1"/>
</dbReference>
<organism evidence="4 5">
    <name type="scientific">Lingula anatina</name>
    <name type="common">Brachiopod</name>
    <name type="synonym">Lingula unguis</name>
    <dbReference type="NCBI Taxonomy" id="7574"/>
    <lineage>
        <taxon>Eukaryota</taxon>
        <taxon>Metazoa</taxon>
        <taxon>Spiralia</taxon>
        <taxon>Lophotrochozoa</taxon>
        <taxon>Brachiopoda</taxon>
        <taxon>Linguliformea</taxon>
        <taxon>Lingulata</taxon>
        <taxon>Lingulida</taxon>
        <taxon>Linguloidea</taxon>
        <taxon>Lingulidae</taxon>
        <taxon>Lingula</taxon>
    </lineage>
</organism>
<evidence type="ECO:0000256" key="2">
    <source>
        <dbReference type="SAM" id="SignalP"/>
    </source>
</evidence>
<dbReference type="PANTHER" id="PTHR46825:SF9">
    <property type="entry name" value="BETA-LACTAMASE-RELATED DOMAIN-CONTAINING PROTEIN"/>
    <property type="match status" value="1"/>
</dbReference>
<keyword evidence="2" id="KW-0732">Signal</keyword>
<dbReference type="Pfam" id="PF00144">
    <property type="entry name" value="Beta-lactamase"/>
    <property type="match status" value="1"/>
</dbReference>
<accession>A0A1S3IUC6</accession>